<gene>
    <name evidence="3" type="ORF">HHUSO_G32219</name>
</gene>
<dbReference type="Gene3D" id="1.10.10.60">
    <property type="entry name" value="Homeodomain-like"/>
    <property type="match status" value="1"/>
</dbReference>
<feature type="domain" description="Myb/SANT-like DNA-binding" evidence="2">
    <location>
        <begin position="122"/>
        <end position="196"/>
    </location>
</feature>
<name>A0ABR0YBP4_HUSHU</name>
<dbReference type="InterPro" id="IPR001005">
    <property type="entry name" value="SANT/Myb"/>
</dbReference>
<dbReference type="CDD" id="cd00167">
    <property type="entry name" value="SANT"/>
    <property type="match status" value="1"/>
</dbReference>
<dbReference type="PANTHER" id="PTHR23098:SF23">
    <property type="entry name" value="MYB-RELATED TRANSCRIPTION FACTOR, PARTNER OF PROFILIN-LIKE ISOFORM X2-RELATED"/>
    <property type="match status" value="1"/>
</dbReference>
<keyword evidence="4" id="KW-1185">Reference proteome</keyword>
<organism evidence="3 4">
    <name type="scientific">Huso huso</name>
    <name type="common">Beluga</name>
    <name type="synonym">Acipenser huso</name>
    <dbReference type="NCBI Taxonomy" id="61971"/>
    <lineage>
        <taxon>Eukaryota</taxon>
        <taxon>Metazoa</taxon>
        <taxon>Chordata</taxon>
        <taxon>Craniata</taxon>
        <taxon>Vertebrata</taxon>
        <taxon>Euteleostomi</taxon>
        <taxon>Actinopterygii</taxon>
        <taxon>Chondrostei</taxon>
        <taxon>Acipenseriformes</taxon>
        <taxon>Acipenseridae</taxon>
        <taxon>Huso</taxon>
    </lineage>
</organism>
<evidence type="ECO:0000259" key="2">
    <source>
        <dbReference type="Pfam" id="PF13873"/>
    </source>
</evidence>
<feature type="region of interest" description="Disordered" evidence="1">
    <location>
        <begin position="333"/>
        <end position="391"/>
    </location>
</feature>
<accession>A0ABR0YBP4</accession>
<feature type="compositionally biased region" description="Pro residues" evidence="1">
    <location>
        <begin position="253"/>
        <end position="264"/>
    </location>
</feature>
<evidence type="ECO:0000313" key="4">
    <source>
        <dbReference type="Proteomes" id="UP001369086"/>
    </source>
</evidence>
<sequence>MLGALLTSNREDSSQRRAVNAPLLGNEGCPAMDSVYIKQEAPEWESVFIKKEESDLEPARIEQEELSGDVSTAIEKEVPELGIAQGNRLLPDVCVRRGNLTAASDQRARAVTPKSNIKDLKRRHRFSEEEDIVLKEAVALRHNRLYGRESCRLGRGGKKKLWQEIASHVNNVAEHRRKPDDVRRRFEFIRNKLRSRAGRLATGGVSRGSAVPNGRRSPDTTSDELTPLEEELMMGVSNAVDILTEWGDTPLRLQPPPPPPPPSLGSPANFYTSFSMDAPHQDATSVNDAPHNPHSPNTRAPSLCNEELMQEPHHPRQCLSQIEEHKTPAWNLKGQPQAKRRSPPSRNTPTQPAISPNPPFAARPQSAQATVSQQKSSLGRVRGSGEGQEGYGVHEALGAKSSSPQPHQNDPGSAVERGSLLERNYTMEAIQEARLQELRAIRQVLERMEEKQSAFLGAIASRQNEELETQQALVQAIGSIGTMMNRYFEHLIQNSNRDHNERAEDVLQGGSPHTRGKALSFLPKLTNKLSLPSEVVEDSNHKQTFTRRIELHFGLKLNSDRQDLEKVT</sequence>
<feature type="region of interest" description="Disordered" evidence="1">
    <location>
        <begin position="1"/>
        <end position="24"/>
    </location>
</feature>
<protein>
    <submittedName>
        <fullName evidence="3">Myb-related mRNAion factor</fullName>
    </submittedName>
</protein>
<feature type="compositionally biased region" description="Polar residues" evidence="1">
    <location>
        <begin position="344"/>
        <end position="354"/>
    </location>
</feature>
<feature type="compositionally biased region" description="Polar residues" evidence="1">
    <location>
        <begin position="365"/>
        <end position="377"/>
    </location>
</feature>
<dbReference type="Pfam" id="PF13873">
    <property type="entry name" value="Myb_DNA-bind_5"/>
    <property type="match status" value="1"/>
</dbReference>
<comment type="caution">
    <text evidence="3">The sequence shown here is derived from an EMBL/GenBank/DDBJ whole genome shotgun (WGS) entry which is preliminary data.</text>
</comment>
<dbReference type="Proteomes" id="UP001369086">
    <property type="component" value="Unassembled WGS sequence"/>
</dbReference>
<reference evidence="3 4" key="1">
    <citation type="submission" date="2021-05" db="EMBL/GenBank/DDBJ databases">
        <authorList>
            <person name="Zahm M."/>
            <person name="Klopp C."/>
            <person name="Cabau C."/>
            <person name="Kuhl H."/>
            <person name="Suciu R."/>
            <person name="Ciorpac M."/>
            <person name="Holostenco D."/>
            <person name="Gessner J."/>
            <person name="Wuertz S."/>
            <person name="Hohne C."/>
            <person name="Stock M."/>
            <person name="Gislard M."/>
            <person name="Lluch J."/>
            <person name="Milhes M."/>
            <person name="Lampietro C."/>
            <person name="Lopez Roques C."/>
            <person name="Donnadieu C."/>
            <person name="Du K."/>
            <person name="Schartl M."/>
            <person name="Guiguen Y."/>
        </authorList>
    </citation>
    <scope>NUCLEOTIDE SEQUENCE [LARGE SCALE GENOMIC DNA]</scope>
    <source>
        <strain evidence="3">Hh-F2</strain>
        <tissue evidence="3">Blood</tissue>
    </source>
</reference>
<proteinExistence type="predicted"/>
<dbReference type="InterPro" id="IPR028002">
    <property type="entry name" value="Myb_DNA-bind_5"/>
</dbReference>
<feature type="region of interest" description="Disordered" evidence="1">
    <location>
        <begin position="199"/>
        <end position="223"/>
    </location>
</feature>
<evidence type="ECO:0000256" key="1">
    <source>
        <dbReference type="SAM" id="MobiDB-lite"/>
    </source>
</evidence>
<dbReference type="PANTHER" id="PTHR23098">
    <property type="entry name" value="AGAP001331-PA-RELATED"/>
    <property type="match status" value="1"/>
</dbReference>
<feature type="region of interest" description="Disordered" evidence="1">
    <location>
        <begin position="248"/>
        <end position="302"/>
    </location>
</feature>
<evidence type="ECO:0000313" key="3">
    <source>
        <dbReference type="EMBL" id="KAK6469804.1"/>
    </source>
</evidence>
<dbReference type="EMBL" id="JAHFZB010000038">
    <property type="protein sequence ID" value="KAK6469804.1"/>
    <property type="molecule type" value="Genomic_DNA"/>
</dbReference>